<gene>
    <name evidence="2" type="ORF">T05_2440</name>
</gene>
<evidence type="ECO:0000313" key="3">
    <source>
        <dbReference type="Proteomes" id="UP000055048"/>
    </source>
</evidence>
<comment type="caution">
    <text evidence="2">The sequence shown here is derived from an EMBL/GenBank/DDBJ whole genome shotgun (WGS) entry which is preliminary data.</text>
</comment>
<protein>
    <submittedName>
        <fullName evidence="2">Uncharacterized protein</fullName>
    </submittedName>
</protein>
<accession>A0A0V0TAB5</accession>
<proteinExistence type="predicted"/>
<dbReference type="EMBL" id="JYDJ01000404">
    <property type="protein sequence ID" value="KRX35856.1"/>
    <property type="molecule type" value="Genomic_DNA"/>
</dbReference>
<feature type="compositionally biased region" description="Basic and acidic residues" evidence="1">
    <location>
        <begin position="72"/>
        <end position="92"/>
    </location>
</feature>
<evidence type="ECO:0000313" key="2">
    <source>
        <dbReference type="EMBL" id="KRX35856.1"/>
    </source>
</evidence>
<keyword evidence="3" id="KW-1185">Reference proteome</keyword>
<evidence type="ECO:0000256" key="1">
    <source>
        <dbReference type="SAM" id="MobiDB-lite"/>
    </source>
</evidence>
<sequence>MATVLRGLVGFDCLVYLDDVIGIYCTSRRKRPVSPRREHGAAGTSAASSPASDVAGRLTRRRRPPGHLQDYTSREGSGRTVLKEGGRKRTVGDAKKRSVIFGVCG</sequence>
<feature type="region of interest" description="Disordered" evidence="1">
    <location>
        <begin position="28"/>
        <end position="92"/>
    </location>
</feature>
<reference evidence="2 3" key="1">
    <citation type="submission" date="2015-01" db="EMBL/GenBank/DDBJ databases">
        <title>Evolution of Trichinella species and genotypes.</title>
        <authorList>
            <person name="Korhonen P.K."/>
            <person name="Edoardo P."/>
            <person name="Giuseppe L.R."/>
            <person name="Gasser R.B."/>
        </authorList>
    </citation>
    <scope>NUCLEOTIDE SEQUENCE [LARGE SCALE GENOMIC DNA]</scope>
    <source>
        <strain evidence="2">ISS417</strain>
    </source>
</reference>
<feature type="compositionally biased region" description="Low complexity" evidence="1">
    <location>
        <begin position="41"/>
        <end position="52"/>
    </location>
</feature>
<dbReference type="AlphaFoldDB" id="A0A0V0TAB5"/>
<name>A0A0V0TAB5_9BILA</name>
<organism evidence="2 3">
    <name type="scientific">Trichinella murrelli</name>
    <dbReference type="NCBI Taxonomy" id="144512"/>
    <lineage>
        <taxon>Eukaryota</taxon>
        <taxon>Metazoa</taxon>
        <taxon>Ecdysozoa</taxon>
        <taxon>Nematoda</taxon>
        <taxon>Enoplea</taxon>
        <taxon>Dorylaimia</taxon>
        <taxon>Trichinellida</taxon>
        <taxon>Trichinellidae</taxon>
        <taxon>Trichinella</taxon>
    </lineage>
</organism>
<dbReference type="Proteomes" id="UP000055048">
    <property type="component" value="Unassembled WGS sequence"/>
</dbReference>